<evidence type="ECO:0000313" key="1">
    <source>
        <dbReference type="EMBL" id="QHS79388.1"/>
    </source>
</evidence>
<reference evidence="1" key="1">
    <citation type="journal article" date="2020" name="Nature">
        <title>Giant virus diversity and host interactions through global metagenomics.</title>
        <authorList>
            <person name="Schulz F."/>
            <person name="Roux S."/>
            <person name="Paez-Espino D."/>
            <person name="Jungbluth S."/>
            <person name="Walsh D.A."/>
            <person name="Denef V.J."/>
            <person name="McMahon K.D."/>
            <person name="Konstantinidis K.T."/>
            <person name="Eloe-Fadrosh E.A."/>
            <person name="Kyrpides N.C."/>
            <person name="Woyke T."/>
        </authorList>
    </citation>
    <scope>NUCLEOTIDE SEQUENCE</scope>
    <source>
        <strain evidence="1">GVMAG-S-1035237-23</strain>
    </source>
</reference>
<organism evidence="1">
    <name type="scientific">viral metagenome</name>
    <dbReference type="NCBI Taxonomy" id="1070528"/>
    <lineage>
        <taxon>unclassified sequences</taxon>
        <taxon>metagenomes</taxon>
        <taxon>organismal metagenomes</taxon>
    </lineage>
</organism>
<dbReference type="EMBL" id="MN740642">
    <property type="protein sequence ID" value="QHS79388.1"/>
    <property type="molecule type" value="Genomic_DNA"/>
</dbReference>
<dbReference type="Pfam" id="PF20102">
    <property type="entry name" value="DUF6492"/>
    <property type="match status" value="1"/>
</dbReference>
<name>A0A6C0AI08_9ZZZZ</name>
<accession>A0A6C0AI08</accession>
<dbReference type="InterPro" id="IPR045499">
    <property type="entry name" value="DUF6492"/>
</dbReference>
<proteinExistence type="predicted"/>
<evidence type="ECO:0008006" key="2">
    <source>
        <dbReference type="Google" id="ProtNLM"/>
    </source>
</evidence>
<dbReference type="AlphaFoldDB" id="A0A6C0AI08"/>
<sequence length="235" mass="27985">MSFDIVIPVGPLDYEVFSKQVEYTKKNIVGYRNIYVVSSKEYSIPGCIFVNENIFPFTLQSVHDTLGESSRNGWYLQQLIKLYAGFIIPDIIETYLVIDSDTFFLKPTTFIEDGKCLYNIDTHHHTPYFQHMKKLHPDLVRYDPHMSGICHHMIFEVKYIRELFCLVGGEFWKKFLENVDDDKLNSGASEYEIYFNFMMRFHPSNICIRPLTWCNVRNIDENINMDYISYHWYMR</sequence>
<protein>
    <recommendedName>
        <fullName evidence="2">Nucleotide-diphospho-sugar transferase domain-containing protein</fullName>
    </recommendedName>
</protein>